<dbReference type="RefSeq" id="WP_172806034.1">
    <property type="nucleotide sequence ID" value="NZ_LT670849.1"/>
</dbReference>
<dbReference type="PANTHER" id="PTHR46796:SF6">
    <property type="entry name" value="ARAC SUBFAMILY"/>
    <property type="match status" value="1"/>
</dbReference>
<dbReference type="EMBL" id="LT670849">
    <property type="protein sequence ID" value="SHN77002.1"/>
    <property type="molecule type" value="Genomic_DNA"/>
</dbReference>
<name>A0A1M7U1R3_9BRAD</name>
<evidence type="ECO:0000313" key="5">
    <source>
        <dbReference type="EMBL" id="SHN77002.1"/>
    </source>
</evidence>
<dbReference type="InterPro" id="IPR018062">
    <property type="entry name" value="HTH_AraC-typ_CS"/>
</dbReference>
<evidence type="ECO:0000313" key="6">
    <source>
        <dbReference type="Proteomes" id="UP000184096"/>
    </source>
</evidence>
<dbReference type="SMART" id="SM00342">
    <property type="entry name" value="HTH_ARAC"/>
    <property type="match status" value="1"/>
</dbReference>
<evidence type="ECO:0000256" key="1">
    <source>
        <dbReference type="ARBA" id="ARBA00023015"/>
    </source>
</evidence>
<dbReference type="PROSITE" id="PS01124">
    <property type="entry name" value="HTH_ARAC_FAMILY_2"/>
    <property type="match status" value="1"/>
</dbReference>
<dbReference type="InterPro" id="IPR050204">
    <property type="entry name" value="AraC_XylS_family_regulators"/>
</dbReference>
<dbReference type="Proteomes" id="UP000184096">
    <property type="component" value="Chromosome I"/>
</dbReference>
<dbReference type="InterPro" id="IPR009057">
    <property type="entry name" value="Homeodomain-like_sf"/>
</dbReference>
<sequence>MQKAQDRRYDVLQSSSELGWSNLFAEVRSYGRGGGTHPADPETKIAILLDGSEGTSVCRIGGSWRLSEHIPGNVWVRPMGGKYDEGYTATATTIRVLNLHLTASVFTQLGDYYGLPAALARSVRYVCGEQDEVVNQIGLSVLSEMMTPTAAGRMFAETASLLLAARLLHAHWDAGSVRLPIERRHQLDERRLRRVLDYVEEHLADDIAVADLANVASLSIFYFTRAFSAAVGMPPHRYVSQRRLEWAKTKIAAGGTSIAEMAFVCGFSSQSSFTRAFRRATGLTPAMYRREFGS</sequence>
<evidence type="ECO:0000256" key="2">
    <source>
        <dbReference type="ARBA" id="ARBA00023125"/>
    </source>
</evidence>
<reference evidence="6" key="1">
    <citation type="submission" date="2016-11" db="EMBL/GenBank/DDBJ databases">
        <authorList>
            <person name="Varghese N."/>
            <person name="Submissions S."/>
        </authorList>
    </citation>
    <scope>NUCLEOTIDE SEQUENCE [LARGE SCALE GENOMIC DNA]</scope>
    <source>
        <strain evidence="6">GAS401</strain>
    </source>
</reference>
<protein>
    <submittedName>
        <fullName evidence="5">AraC family transcriptional regulator</fullName>
    </submittedName>
</protein>
<dbReference type="Gene3D" id="1.10.10.60">
    <property type="entry name" value="Homeodomain-like"/>
    <property type="match status" value="2"/>
</dbReference>
<dbReference type="GO" id="GO:0003700">
    <property type="term" value="F:DNA-binding transcription factor activity"/>
    <property type="evidence" value="ECO:0007669"/>
    <property type="project" value="InterPro"/>
</dbReference>
<organism evidence="5 6">
    <name type="scientific">Bradyrhizobium erythrophlei</name>
    <dbReference type="NCBI Taxonomy" id="1437360"/>
    <lineage>
        <taxon>Bacteria</taxon>
        <taxon>Pseudomonadati</taxon>
        <taxon>Pseudomonadota</taxon>
        <taxon>Alphaproteobacteria</taxon>
        <taxon>Hyphomicrobiales</taxon>
        <taxon>Nitrobacteraceae</taxon>
        <taxon>Bradyrhizobium</taxon>
    </lineage>
</organism>
<dbReference type="PRINTS" id="PR00032">
    <property type="entry name" value="HTHARAC"/>
</dbReference>
<evidence type="ECO:0000259" key="4">
    <source>
        <dbReference type="PROSITE" id="PS01124"/>
    </source>
</evidence>
<accession>A0A1M7U1R3</accession>
<keyword evidence="2" id="KW-0238">DNA-binding</keyword>
<proteinExistence type="predicted"/>
<dbReference type="Pfam" id="PF12833">
    <property type="entry name" value="HTH_18"/>
    <property type="match status" value="1"/>
</dbReference>
<dbReference type="PROSITE" id="PS00041">
    <property type="entry name" value="HTH_ARAC_FAMILY_1"/>
    <property type="match status" value="1"/>
</dbReference>
<dbReference type="GO" id="GO:0043565">
    <property type="term" value="F:sequence-specific DNA binding"/>
    <property type="evidence" value="ECO:0007669"/>
    <property type="project" value="InterPro"/>
</dbReference>
<gene>
    <name evidence="5" type="ORF">SAMN05444170_3353</name>
</gene>
<dbReference type="SUPFAM" id="SSF46689">
    <property type="entry name" value="Homeodomain-like"/>
    <property type="match status" value="2"/>
</dbReference>
<dbReference type="PANTHER" id="PTHR46796">
    <property type="entry name" value="HTH-TYPE TRANSCRIPTIONAL ACTIVATOR RHAS-RELATED"/>
    <property type="match status" value="1"/>
</dbReference>
<dbReference type="AlphaFoldDB" id="A0A1M7U1R3"/>
<dbReference type="InterPro" id="IPR018060">
    <property type="entry name" value="HTH_AraC"/>
</dbReference>
<keyword evidence="3" id="KW-0804">Transcription</keyword>
<keyword evidence="1" id="KW-0805">Transcription regulation</keyword>
<dbReference type="InterPro" id="IPR020449">
    <property type="entry name" value="Tscrpt_reg_AraC-type_HTH"/>
</dbReference>
<keyword evidence="6" id="KW-1185">Reference proteome</keyword>
<evidence type="ECO:0000256" key="3">
    <source>
        <dbReference type="ARBA" id="ARBA00023163"/>
    </source>
</evidence>
<feature type="domain" description="HTH araC/xylS-type" evidence="4">
    <location>
        <begin position="193"/>
        <end position="291"/>
    </location>
</feature>